<dbReference type="Proteomes" id="UP000613580">
    <property type="component" value="Unassembled WGS sequence"/>
</dbReference>
<dbReference type="EMBL" id="JACAZE010000004">
    <property type="protein sequence ID" value="KAF7318134.1"/>
    <property type="molecule type" value="Genomic_DNA"/>
</dbReference>
<dbReference type="AlphaFoldDB" id="A0A8H6WGT2"/>
<sequence length="300" mass="33299">MSELPGELIELIIDCLASDSALPLEFSLISHLWLPRNRYHRFASLHLEVGWPGDEYSLGETEYLLELAASPLATFIPYVRTVAVTHKWDVRVDGRSVLSPQEIMSTLEECGVRPTALVLDCLGLFSVPPPPQDPPAFSAAGCVTRLVVNLQENNAALDGIVHYFCAFQTLEVLQIEGTPHELHEIPPDEEHLRVPPLLKSISTAEPVVLKWFSRSDEGAFPRDLTRLELCGVPSHGFKWAAVNECLQKPLGKHIKALALRNCRIGKIISTPLLLDFQLFAKFGATQKLQLTIGSTRPSIR</sequence>
<proteinExistence type="predicted"/>
<keyword evidence="2" id="KW-1185">Reference proteome</keyword>
<accession>A0A8H6WGT2</accession>
<protein>
    <submittedName>
        <fullName evidence="1">Uncharacterized protein</fullName>
    </submittedName>
</protein>
<gene>
    <name evidence="1" type="ORF">HMN09_00321400</name>
</gene>
<reference evidence="1" key="1">
    <citation type="submission" date="2020-05" db="EMBL/GenBank/DDBJ databases">
        <title>Mycena genomes resolve the evolution of fungal bioluminescence.</title>
        <authorList>
            <person name="Tsai I.J."/>
        </authorList>
    </citation>
    <scope>NUCLEOTIDE SEQUENCE</scope>
    <source>
        <strain evidence="1">110903Hualien_Pintung</strain>
    </source>
</reference>
<comment type="caution">
    <text evidence="1">The sequence shown here is derived from an EMBL/GenBank/DDBJ whole genome shotgun (WGS) entry which is preliminary data.</text>
</comment>
<organism evidence="1 2">
    <name type="scientific">Mycena chlorophos</name>
    <name type="common">Agaric fungus</name>
    <name type="synonym">Agaricus chlorophos</name>
    <dbReference type="NCBI Taxonomy" id="658473"/>
    <lineage>
        <taxon>Eukaryota</taxon>
        <taxon>Fungi</taxon>
        <taxon>Dikarya</taxon>
        <taxon>Basidiomycota</taxon>
        <taxon>Agaricomycotina</taxon>
        <taxon>Agaricomycetes</taxon>
        <taxon>Agaricomycetidae</taxon>
        <taxon>Agaricales</taxon>
        <taxon>Marasmiineae</taxon>
        <taxon>Mycenaceae</taxon>
        <taxon>Mycena</taxon>
    </lineage>
</organism>
<evidence type="ECO:0000313" key="2">
    <source>
        <dbReference type="Proteomes" id="UP000613580"/>
    </source>
</evidence>
<evidence type="ECO:0000313" key="1">
    <source>
        <dbReference type="EMBL" id="KAF7318134.1"/>
    </source>
</evidence>
<name>A0A8H6WGT2_MYCCL</name>
<dbReference type="OrthoDB" id="2788229at2759"/>